<protein>
    <submittedName>
        <fullName evidence="2">Spy/CpxP family protein refolding chaperone</fullName>
    </submittedName>
</protein>
<evidence type="ECO:0000313" key="3">
    <source>
        <dbReference type="Proteomes" id="UP001205890"/>
    </source>
</evidence>
<evidence type="ECO:0000313" key="2">
    <source>
        <dbReference type="EMBL" id="MCP8940791.1"/>
    </source>
</evidence>
<organism evidence="2 3">
    <name type="scientific">Alsobacter ponti</name>
    <dbReference type="NCBI Taxonomy" id="2962936"/>
    <lineage>
        <taxon>Bacteria</taxon>
        <taxon>Pseudomonadati</taxon>
        <taxon>Pseudomonadota</taxon>
        <taxon>Alphaproteobacteria</taxon>
        <taxon>Hyphomicrobiales</taxon>
        <taxon>Alsobacteraceae</taxon>
        <taxon>Alsobacter</taxon>
    </lineage>
</organism>
<dbReference type="EMBL" id="JANCLU010000027">
    <property type="protein sequence ID" value="MCP8940791.1"/>
    <property type="molecule type" value="Genomic_DNA"/>
</dbReference>
<evidence type="ECO:0000256" key="1">
    <source>
        <dbReference type="SAM" id="SignalP"/>
    </source>
</evidence>
<comment type="caution">
    <text evidence="2">The sequence shown here is derived from an EMBL/GenBank/DDBJ whole genome shotgun (WGS) entry which is preliminary data.</text>
</comment>
<feature type="signal peptide" evidence="1">
    <location>
        <begin position="1"/>
        <end position="25"/>
    </location>
</feature>
<dbReference type="RefSeq" id="WP_254745948.1">
    <property type="nucleotide sequence ID" value="NZ_JANCLU010000027.1"/>
</dbReference>
<reference evidence="2 3" key="1">
    <citation type="submission" date="2022-07" db="EMBL/GenBank/DDBJ databases">
        <authorList>
            <person name="Li W.-J."/>
            <person name="Deng Q.-Q."/>
        </authorList>
    </citation>
    <scope>NUCLEOTIDE SEQUENCE [LARGE SCALE GENOMIC DNA]</scope>
    <source>
        <strain evidence="2 3">SYSU M60028</strain>
    </source>
</reference>
<dbReference type="Pfam" id="PF07813">
    <property type="entry name" value="LTXXQ"/>
    <property type="match status" value="1"/>
</dbReference>
<dbReference type="InterPro" id="IPR012899">
    <property type="entry name" value="LTXXQ"/>
</dbReference>
<proteinExistence type="predicted"/>
<name>A0ABT1LIL1_9HYPH</name>
<feature type="chain" id="PRO_5047450605" evidence="1">
    <location>
        <begin position="26"/>
        <end position="169"/>
    </location>
</feature>
<keyword evidence="1" id="KW-0732">Signal</keyword>
<keyword evidence="3" id="KW-1185">Reference proteome</keyword>
<accession>A0ABT1LIL1</accession>
<gene>
    <name evidence="2" type="ORF">NK718_19880</name>
</gene>
<dbReference type="Proteomes" id="UP001205890">
    <property type="component" value="Unassembled WGS sequence"/>
</dbReference>
<sequence>MALSRNTAIALALAATVSAGGYALAQGRMNDGPMGHDGMMGGRHMAVGPMMMGSRLCEAKESVVPRVSARFESRLKLTDDQKAAFEALKTAMTKAESDLKAACPTDAELADRTPPARLALAEKRMAAGLDALRTVKEPFNALYAKLTDKQRDQLRWMDRGPGWGGGRRG</sequence>